<comment type="catalytic activity">
    <reaction evidence="1">
        <text>ATP + H2O = ADP + phosphate + H(+)</text>
        <dbReference type="Rhea" id="RHEA:13065"/>
        <dbReference type="ChEBI" id="CHEBI:15377"/>
        <dbReference type="ChEBI" id="CHEBI:15378"/>
        <dbReference type="ChEBI" id="CHEBI:30616"/>
        <dbReference type="ChEBI" id="CHEBI:43474"/>
        <dbReference type="ChEBI" id="CHEBI:456216"/>
        <dbReference type="EC" id="5.6.2.3"/>
    </reaction>
</comment>
<dbReference type="EMBL" id="MTYJ01000049">
    <property type="protein sequence ID" value="OQV18429.1"/>
    <property type="molecule type" value="Genomic_DNA"/>
</dbReference>
<keyword evidence="1" id="KW-0547">Nucleotide-binding</keyword>
<keyword evidence="1" id="KW-0233">DNA recombination</keyword>
<protein>
    <recommendedName>
        <fullName evidence="1">ATP-dependent DNA helicase</fullName>
        <ecNumber evidence="1">5.6.2.3</ecNumber>
    </recommendedName>
</protein>
<dbReference type="GO" id="GO:0006310">
    <property type="term" value="P:DNA recombination"/>
    <property type="evidence" value="ECO:0007669"/>
    <property type="project" value="UniProtKB-KW"/>
</dbReference>
<evidence type="ECO:0000313" key="3">
    <source>
        <dbReference type="EMBL" id="OQV18429.1"/>
    </source>
</evidence>
<dbReference type="InterPro" id="IPR010285">
    <property type="entry name" value="DNA_helicase_pif1-like_DEAD"/>
</dbReference>
<sequence length="148" mass="16902">MDFEFNSRIQHGTFQAKALSNTQLVFVDEVNMMPREALMMLGETLRKFNNQNNGTPFAGKSISVISENHAYFFTYGRLLSMKEDFSLPEMIHHTSNSSPTFDNGWGNAYNIKSIALAAQRKIFVYGPVNRADPQFHDKLNLFQVCHAF</sequence>
<comment type="cofactor">
    <cofactor evidence="1">
        <name>Mg(2+)</name>
        <dbReference type="ChEBI" id="CHEBI:18420"/>
    </cofactor>
</comment>
<evidence type="ECO:0000259" key="2">
    <source>
        <dbReference type="Pfam" id="PF05970"/>
    </source>
</evidence>
<dbReference type="GO" id="GO:0016787">
    <property type="term" value="F:hydrolase activity"/>
    <property type="evidence" value="ECO:0007669"/>
    <property type="project" value="UniProtKB-KW"/>
</dbReference>
<keyword evidence="1" id="KW-0227">DNA damage</keyword>
<dbReference type="EC" id="5.6.2.3" evidence="1"/>
<keyword evidence="1" id="KW-0378">Hydrolase</keyword>
<feature type="domain" description="DNA helicase Pif1-like DEAD-box helicase" evidence="2">
    <location>
        <begin position="8"/>
        <end position="62"/>
    </location>
</feature>
<organism evidence="3 4">
    <name type="scientific">Hypsibius exemplaris</name>
    <name type="common">Freshwater tardigrade</name>
    <dbReference type="NCBI Taxonomy" id="2072580"/>
    <lineage>
        <taxon>Eukaryota</taxon>
        <taxon>Metazoa</taxon>
        <taxon>Ecdysozoa</taxon>
        <taxon>Tardigrada</taxon>
        <taxon>Eutardigrada</taxon>
        <taxon>Parachela</taxon>
        <taxon>Hypsibioidea</taxon>
        <taxon>Hypsibiidae</taxon>
        <taxon>Hypsibius</taxon>
    </lineage>
</organism>
<keyword evidence="1" id="KW-0067">ATP-binding</keyword>
<dbReference type="GO" id="GO:0005524">
    <property type="term" value="F:ATP binding"/>
    <property type="evidence" value="ECO:0007669"/>
    <property type="project" value="UniProtKB-KW"/>
</dbReference>
<name>A0A1W0WTA0_HYPEX</name>
<keyword evidence="4" id="KW-1185">Reference proteome</keyword>
<dbReference type="Pfam" id="PF05970">
    <property type="entry name" value="PIF1"/>
    <property type="match status" value="1"/>
</dbReference>
<gene>
    <name evidence="3" type="ORF">BV898_07440</name>
</gene>
<proteinExistence type="inferred from homology"/>
<accession>A0A1W0WTA0</accession>
<dbReference type="AlphaFoldDB" id="A0A1W0WTA0"/>
<comment type="similarity">
    <text evidence="1">Belongs to the helicase family.</text>
</comment>
<dbReference type="GO" id="GO:0006281">
    <property type="term" value="P:DNA repair"/>
    <property type="evidence" value="ECO:0007669"/>
    <property type="project" value="UniProtKB-KW"/>
</dbReference>
<evidence type="ECO:0000313" key="4">
    <source>
        <dbReference type="Proteomes" id="UP000192578"/>
    </source>
</evidence>
<dbReference type="GO" id="GO:0043139">
    <property type="term" value="F:5'-3' DNA helicase activity"/>
    <property type="evidence" value="ECO:0007669"/>
    <property type="project" value="UniProtKB-EC"/>
</dbReference>
<keyword evidence="1" id="KW-0234">DNA repair</keyword>
<dbReference type="OrthoDB" id="10032644at2759"/>
<dbReference type="GO" id="GO:0000723">
    <property type="term" value="P:telomere maintenance"/>
    <property type="evidence" value="ECO:0007669"/>
    <property type="project" value="InterPro"/>
</dbReference>
<evidence type="ECO:0000256" key="1">
    <source>
        <dbReference type="RuleBase" id="RU363044"/>
    </source>
</evidence>
<keyword evidence="1" id="KW-0347">Helicase</keyword>
<comment type="caution">
    <text evidence="3">The sequence shown here is derived from an EMBL/GenBank/DDBJ whole genome shotgun (WGS) entry which is preliminary data.</text>
</comment>
<reference evidence="4" key="1">
    <citation type="submission" date="2017-01" db="EMBL/GenBank/DDBJ databases">
        <title>Comparative genomics of anhydrobiosis in the tardigrade Hypsibius dujardini.</title>
        <authorList>
            <person name="Yoshida Y."/>
            <person name="Koutsovoulos G."/>
            <person name="Laetsch D."/>
            <person name="Stevens L."/>
            <person name="Kumar S."/>
            <person name="Horikawa D."/>
            <person name="Ishino K."/>
            <person name="Komine S."/>
            <person name="Tomita M."/>
            <person name="Blaxter M."/>
            <person name="Arakawa K."/>
        </authorList>
    </citation>
    <scope>NUCLEOTIDE SEQUENCE [LARGE SCALE GENOMIC DNA]</scope>
    <source>
        <strain evidence="4">Z151</strain>
    </source>
</reference>
<dbReference type="Proteomes" id="UP000192578">
    <property type="component" value="Unassembled WGS sequence"/>
</dbReference>